<dbReference type="AlphaFoldDB" id="A0AAV6PYQ9"/>
<sequence length="78" mass="8633">MNSAAPQQQNLQLRILKSCQTWNETGGTLLRSQSVVNLTTLSAALNAGLSEEALNTHETAVLQMSHRWGLSSRCRRPR</sequence>
<evidence type="ECO:0000313" key="2">
    <source>
        <dbReference type="Proteomes" id="UP000693946"/>
    </source>
</evidence>
<name>A0AAV6PYQ9_SOLSE</name>
<reference evidence="1 2" key="1">
    <citation type="journal article" date="2021" name="Sci. Rep.">
        <title>Chromosome anchoring in Senegalese sole (Solea senegalensis) reveals sex-associated markers and genome rearrangements in flatfish.</title>
        <authorList>
            <person name="Guerrero-Cozar I."/>
            <person name="Gomez-Garrido J."/>
            <person name="Berbel C."/>
            <person name="Martinez-Blanch J.F."/>
            <person name="Alioto T."/>
            <person name="Claros M.G."/>
            <person name="Gagnaire P.A."/>
            <person name="Manchado M."/>
        </authorList>
    </citation>
    <scope>NUCLEOTIDE SEQUENCE [LARGE SCALE GENOMIC DNA]</scope>
    <source>
        <strain evidence="1">Sse05_10M</strain>
    </source>
</reference>
<organism evidence="1 2">
    <name type="scientific">Solea senegalensis</name>
    <name type="common">Senegalese sole</name>
    <dbReference type="NCBI Taxonomy" id="28829"/>
    <lineage>
        <taxon>Eukaryota</taxon>
        <taxon>Metazoa</taxon>
        <taxon>Chordata</taxon>
        <taxon>Craniata</taxon>
        <taxon>Vertebrata</taxon>
        <taxon>Euteleostomi</taxon>
        <taxon>Actinopterygii</taxon>
        <taxon>Neopterygii</taxon>
        <taxon>Teleostei</taxon>
        <taxon>Neoteleostei</taxon>
        <taxon>Acanthomorphata</taxon>
        <taxon>Carangaria</taxon>
        <taxon>Pleuronectiformes</taxon>
        <taxon>Pleuronectoidei</taxon>
        <taxon>Soleidae</taxon>
        <taxon>Solea</taxon>
    </lineage>
</organism>
<dbReference type="Proteomes" id="UP000693946">
    <property type="component" value="Linkage Group LG8"/>
</dbReference>
<protein>
    <submittedName>
        <fullName evidence="1">Uncharacterized protein</fullName>
    </submittedName>
</protein>
<proteinExistence type="predicted"/>
<gene>
    <name evidence="1" type="ORF">JOB18_040311</name>
</gene>
<accession>A0AAV6PYQ9</accession>
<comment type="caution">
    <text evidence="1">The sequence shown here is derived from an EMBL/GenBank/DDBJ whole genome shotgun (WGS) entry which is preliminary data.</text>
</comment>
<keyword evidence="2" id="KW-1185">Reference proteome</keyword>
<dbReference type="EMBL" id="JAGKHQ010000020">
    <property type="protein sequence ID" value="KAG7479981.1"/>
    <property type="molecule type" value="Genomic_DNA"/>
</dbReference>
<evidence type="ECO:0000313" key="1">
    <source>
        <dbReference type="EMBL" id="KAG7479981.1"/>
    </source>
</evidence>